<accession>A0AAV7RBJ0</accession>
<dbReference type="Proteomes" id="UP001066276">
    <property type="component" value="Chromosome 5"/>
</dbReference>
<comment type="caution">
    <text evidence="1">The sequence shown here is derived from an EMBL/GenBank/DDBJ whole genome shotgun (WGS) entry which is preliminary data.</text>
</comment>
<sequence>MGVEPTQLWTLAVQRLGSGPLAEVPLAVERSRSPVIGGREVEWLLCNVDCDPCLVLKTSGATVPAWTKRALPWCPQGTSKHSLPLSEPEERGTPISCALTAAIQVIGPRDHYRKGRELGVQCLCGLPTSRGEAEKRKGAAPQALKMRSAHGSLAEPATARKTEQRLPAEAYPSGRLLHEVPEPKDSFPLCHMWLSVSSCTARVFLQAGKPNVVSLPTWKVCEFSYTHSYSVQAPLPSSSIHRNTRGKGILDGVPFLLSHFSTALPVTDAQEHCILSWLR</sequence>
<evidence type="ECO:0000313" key="1">
    <source>
        <dbReference type="EMBL" id="KAJ1148840.1"/>
    </source>
</evidence>
<dbReference type="EMBL" id="JANPWB010000009">
    <property type="protein sequence ID" value="KAJ1148840.1"/>
    <property type="molecule type" value="Genomic_DNA"/>
</dbReference>
<name>A0AAV7RBJ0_PLEWA</name>
<keyword evidence="2" id="KW-1185">Reference proteome</keyword>
<protein>
    <submittedName>
        <fullName evidence="1">Uncharacterized protein</fullName>
    </submittedName>
</protein>
<reference evidence="1" key="1">
    <citation type="journal article" date="2022" name="bioRxiv">
        <title>Sequencing and chromosome-scale assembly of the giantPleurodeles waltlgenome.</title>
        <authorList>
            <person name="Brown T."/>
            <person name="Elewa A."/>
            <person name="Iarovenko S."/>
            <person name="Subramanian E."/>
            <person name="Araus A.J."/>
            <person name="Petzold A."/>
            <person name="Susuki M."/>
            <person name="Suzuki K.-i.T."/>
            <person name="Hayashi T."/>
            <person name="Toyoda A."/>
            <person name="Oliveira C."/>
            <person name="Osipova E."/>
            <person name="Leigh N.D."/>
            <person name="Simon A."/>
            <person name="Yun M.H."/>
        </authorList>
    </citation>
    <scope>NUCLEOTIDE SEQUENCE</scope>
    <source>
        <strain evidence="1">20211129_DDA</strain>
        <tissue evidence="1">Liver</tissue>
    </source>
</reference>
<dbReference type="AlphaFoldDB" id="A0AAV7RBJ0"/>
<evidence type="ECO:0000313" key="2">
    <source>
        <dbReference type="Proteomes" id="UP001066276"/>
    </source>
</evidence>
<gene>
    <name evidence="1" type="ORF">NDU88_001664</name>
</gene>
<proteinExistence type="predicted"/>
<organism evidence="1 2">
    <name type="scientific">Pleurodeles waltl</name>
    <name type="common">Iberian ribbed newt</name>
    <dbReference type="NCBI Taxonomy" id="8319"/>
    <lineage>
        <taxon>Eukaryota</taxon>
        <taxon>Metazoa</taxon>
        <taxon>Chordata</taxon>
        <taxon>Craniata</taxon>
        <taxon>Vertebrata</taxon>
        <taxon>Euteleostomi</taxon>
        <taxon>Amphibia</taxon>
        <taxon>Batrachia</taxon>
        <taxon>Caudata</taxon>
        <taxon>Salamandroidea</taxon>
        <taxon>Salamandridae</taxon>
        <taxon>Pleurodelinae</taxon>
        <taxon>Pleurodeles</taxon>
    </lineage>
</organism>